<dbReference type="AlphaFoldDB" id="A0A1F6DXS2"/>
<keyword evidence="1" id="KW-0812">Transmembrane</keyword>
<comment type="caution">
    <text evidence="2">The sequence shown here is derived from an EMBL/GenBank/DDBJ whole genome shotgun (WGS) entry which is preliminary data.</text>
</comment>
<accession>A0A1F6DXS2</accession>
<organism evidence="2 3">
    <name type="scientific">Candidatus Kaiserbacteria bacterium RIFCSPHIGHO2_02_FULL_55_20</name>
    <dbReference type="NCBI Taxonomy" id="1798497"/>
    <lineage>
        <taxon>Bacteria</taxon>
        <taxon>Candidatus Kaiseribacteriota</taxon>
    </lineage>
</organism>
<evidence type="ECO:0000256" key="1">
    <source>
        <dbReference type="SAM" id="Phobius"/>
    </source>
</evidence>
<sequence length="181" mass="20107">MSDGGGGGSGGDGGLADFFWGTSNVGRMGIPHYYGDSVRQLLLGASALMIITSPLYTNTLRREFPLIVIAALMSVALSAVINPRDRWVPIATALVSGIGMVSYAMWGMFQYDNITPLAFVLRMAIAVIFLFAFYFSMKTLRAFMLHQIGKRETIDEFEEEDEKIDQEMLEREQFLNSKKGQ</sequence>
<dbReference type="Proteomes" id="UP000177652">
    <property type="component" value="Unassembled WGS sequence"/>
</dbReference>
<protein>
    <submittedName>
        <fullName evidence="2">Uncharacterized protein</fullName>
    </submittedName>
</protein>
<keyword evidence="1" id="KW-0472">Membrane</keyword>
<dbReference type="EMBL" id="MFLK01000018">
    <property type="protein sequence ID" value="OGG66196.1"/>
    <property type="molecule type" value="Genomic_DNA"/>
</dbReference>
<reference evidence="2 3" key="1">
    <citation type="journal article" date="2016" name="Nat. Commun.">
        <title>Thousands of microbial genomes shed light on interconnected biogeochemical processes in an aquifer system.</title>
        <authorList>
            <person name="Anantharaman K."/>
            <person name="Brown C.T."/>
            <person name="Hug L.A."/>
            <person name="Sharon I."/>
            <person name="Castelle C.J."/>
            <person name="Probst A.J."/>
            <person name="Thomas B.C."/>
            <person name="Singh A."/>
            <person name="Wilkins M.J."/>
            <person name="Karaoz U."/>
            <person name="Brodie E.L."/>
            <person name="Williams K.H."/>
            <person name="Hubbard S.S."/>
            <person name="Banfield J.F."/>
        </authorList>
    </citation>
    <scope>NUCLEOTIDE SEQUENCE [LARGE SCALE GENOMIC DNA]</scope>
</reference>
<feature type="transmembrane region" description="Helical" evidence="1">
    <location>
        <begin position="118"/>
        <end position="137"/>
    </location>
</feature>
<feature type="transmembrane region" description="Helical" evidence="1">
    <location>
        <begin position="64"/>
        <end position="81"/>
    </location>
</feature>
<name>A0A1F6DXS2_9BACT</name>
<feature type="transmembrane region" description="Helical" evidence="1">
    <location>
        <begin position="87"/>
        <end position="106"/>
    </location>
</feature>
<evidence type="ECO:0000313" key="3">
    <source>
        <dbReference type="Proteomes" id="UP000177652"/>
    </source>
</evidence>
<evidence type="ECO:0000313" key="2">
    <source>
        <dbReference type="EMBL" id="OGG66196.1"/>
    </source>
</evidence>
<keyword evidence="1" id="KW-1133">Transmembrane helix</keyword>
<proteinExistence type="predicted"/>
<gene>
    <name evidence="2" type="ORF">A3D71_01610</name>
</gene>